<dbReference type="InterPro" id="IPR047857">
    <property type="entry name" value="Snurportin1_C"/>
</dbReference>
<evidence type="ECO:0000313" key="13">
    <source>
        <dbReference type="EMBL" id="KAF9059483.1"/>
    </source>
</evidence>
<evidence type="ECO:0000256" key="7">
    <source>
        <dbReference type="ARBA" id="ARBA00022490"/>
    </source>
</evidence>
<evidence type="ECO:0000259" key="12">
    <source>
        <dbReference type="Pfam" id="PF21974"/>
    </source>
</evidence>
<keyword evidence="14" id="KW-1185">Reference proteome</keyword>
<keyword evidence="9" id="KW-0539">Nucleus</keyword>
<accession>A0A9P5P8Z0</accession>
<evidence type="ECO:0000256" key="4">
    <source>
        <dbReference type="ARBA" id="ARBA00007540"/>
    </source>
</evidence>
<keyword evidence="7" id="KW-0963">Cytoplasm</keyword>
<feature type="region of interest" description="Disordered" evidence="10">
    <location>
        <begin position="147"/>
        <end position="196"/>
    </location>
</feature>
<evidence type="ECO:0000256" key="6">
    <source>
        <dbReference type="ARBA" id="ARBA00022448"/>
    </source>
</evidence>
<feature type="compositionally biased region" description="Acidic residues" evidence="10">
    <location>
        <begin position="81"/>
        <end position="95"/>
    </location>
</feature>
<dbReference type="Gene3D" id="3.30.470.30">
    <property type="entry name" value="DNA ligase/mRNA capping enzyme"/>
    <property type="match status" value="1"/>
</dbReference>
<evidence type="ECO:0000256" key="3">
    <source>
        <dbReference type="ARBA" id="ARBA00004496"/>
    </source>
</evidence>
<dbReference type="Pfam" id="PF11538">
    <property type="entry name" value="Snurportin1"/>
    <property type="match status" value="1"/>
</dbReference>
<dbReference type="EMBL" id="JADNRY010000298">
    <property type="protein sequence ID" value="KAF9059483.1"/>
    <property type="molecule type" value="Genomic_DNA"/>
</dbReference>
<sequence length="626" mass="68468">MSSSSSTSLLAPTPTPSHAHRVRIQGQSQSRQTQYKLPPSTSSLVSSSVSQAVRREKALEGQKRKRAAKFDLSRFASLNLDDSENEAEDEPDDADGSVQPNDIDIDIIETDEQPPSSLPHPDGIKVVHSGLASFAVSFKDDATDELATTKEPTKKSKTSKLRTNKESEPKSKSKPKSSSKRKGKSRNSKSKSNSNARWADKCMYAELLEMPGSDALDLLESSTMKFDVDTNVDMENTLNLLDPLPVDLHTSWVALAPVPIGKRCLAITHDASDRDRNTGSYSEQNNNNNNNTTLRSRLHGKPIPFRIPQSSIPGQLTSPSLPISFSSAKLSTPSANNNNNSYFHLFPTPLPHSTILDCILDPNWEQNGVLHVLDVIRWKGQELGECEAGMRFWWRDTRLAELASAFPVSTSLQHPNNKLANPTSGTSSPYLYPKTLLPVPYHPSPLTLPTLLDVVVPAAKSVRWVEVPVHQAESVPALYEQDLGMDIDSISLSLSLSMTATQTSAIPTDTTVTTTTQTHAISPDGLLLYLAEASYESGTSPLSSWVPLRTILTPTPQPTVTVGTVDSSGTGIQRLSVSGTSEASRESRRGPLDVFERLLRRREKRERVESGRGQGVPEMMEDGMDL</sequence>
<comment type="similarity">
    <text evidence="4">Belongs to the snurportin family.</text>
</comment>
<dbReference type="InterPro" id="IPR017336">
    <property type="entry name" value="Snurportin-1"/>
</dbReference>
<keyword evidence="8" id="KW-0694">RNA-binding</keyword>
<comment type="subcellular location">
    <subcellularLocation>
        <location evidence="3">Cytoplasm</location>
    </subcellularLocation>
    <subcellularLocation>
        <location evidence="2">Nucleus</location>
    </subcellularLocation>
</comment>
<evidence type="ECO:0000313" key="14">
    <source>
        <dbReference type="Proteomes" id="UP000772434"/>
    </source>
</evidence>
<evidence type="ECO:0000256" key="8">
    <source>
        <dbReference type="ARBA" id="ARBA00022884"/>
    </source>
</evidence>
<dbReference type="Proteomes" id="UP000772434">
    <property type="component" value="Unassembled WGS sequence"/>
</dbReference>
<dbReference type="PANTHER" id="PTHR13403">
    <property type="entry name" value="SNURPORTIN1 RNUT1 PROTEIN RNA, U TRANSPORTER 1"/>
    <property type="match status" value="1"/>
</dbReference>
<dbReference type="AlphaFoldDB" id="A0A9P5P8Z0"/>
<feature type="compositionally biased region" description="Low complexity" evidence="10">
    <location>
        <begin position="559"/>
        <end position="571"/>
    </location>
</feature>
<feature type="compositionally biased region" description="Polar residues" evidence="10">
    <location>
        <begin position="573"/>
        <end position="582"/>
    </location>
</feature>
<dbReference type="PANTHER" id="PTHR13403:SF6">
    <property type="entry name" value="SNURPORTIN-1"/>
    <property type="match status" value="1"/>
</dbReference>
<evidence type="ECO:0000256" key="1">
    <source>
        <dbReference type="ARBA" id="ARBA00003975"/>
    </source>
</evidence>
<feature type="region of interest" description="Disordered" evidence="10">
    <location>
        <begin position="604"/>
        <end position="626"/>
    </location>
</feature>
<feature type="compositionally biased region" description="Low complexity" evidence="10">
    <location>
        <begin position="37"/>
        <end position="50"/>
    </location>
</feature>
<proteinExistence type="inferred from homology"/>
<comment type="function">
    <text evidence="1">Functions as an U snRNP-specific nuclear import adapter. Involved in the trimethylguanosine (m3G)-cap-dependent nuclear import of U snRNPs. Binds specifically to the terminal m3G-cap U snRNAs.</text>
</comment>
<evidence type="ECO:0000256" key="9">
    <source>
        <dbReference type="ARBA" id="ARBA00023242"/>
    </source>
</evidence>
<organism evidence="13 14">
    <name type="scientific">Rhodocollybia butyracea</name>
    <dbReference type="NCBI Taxonomy" id="206335"/>
    <lineage>
        <taxon>Eukaryota</taxon>
        <taxon>Fungi</taxon>
        <taxon>Dikarya</taxon>
        <taxon>Basidiomycota</taxon>
        <taxon>Agaricomycotina</taxon>
        <taxon>Agaricomycetes</taxon>
        <taxon>Agaricomycetidae</taxon>
        <taxon>Agaricales</taxon>
        <taxon>Marasmiineae</taxon>
        <taxon>Omphalotaceae</taxon>
        <taxon>Rhodocollybia</taxon>
    </lineage>
</organism>
<gene>
    <name evidence="13" type="ORF">BDP27DRAFT_1407605</name>
</gene>
<evidence type="ECO:0000259" key="11">
    <source>
        <dbReference type="Pfam" id="PF11538"/>
    </source>
</evidence>
<reference evidence="13" key="1">
    <citation type="submission" date="2020-11" db="EMBL/GenBank/DDBJ databases">
        <authorList>
            <consortium name="DOE Joint Genome Institute"/>
            <person name="Ahrendt S."/>
            <person name="Riley R."/>
            <person name="Andreopoulos W."/>
            <person name="Labutti K."/>
            <person name="Pangilinan J."/>
            <person name="Ruiz-Duenas F.J."/>
            <person name="Barrasa J.M."/>
            <person name="Sanchez-Garcia M."/>
            <person name="Camarero S."/>
            <person name="Miyauchi S."/>
            <person name="Serrano A."/>
            <person name="Linde D."/>
            <person name="Babiker R."/>
            <person name="Drula E."/>
            <person name="Ayuso-Fernandez I."/>
            <person name="Pacheco R."/>
            <person name="Padilla G."/>
            <person name="Ferreira P."/>
            <person name="Barriuso J."/>
            <person name="Kellner H."/>
            <person name="Castanera R."/>
            <person name="Alfaro M."/>
            <person name="Ramirez L."/>
            <person name="Pisabarro A.G."/>
            <person name="Kuo A."/>
            <person name="Tritt A."/>
            <person name="Lipzen A."/>
            <person name="He G."/>
            <person name="Yan M."/>
            <person name="Ng V."/>
            <person name="Cullen D."/>
            <person name="Martin F."/>
            <person name="Rosso M.-N."/>
            <person name="Henrissat B."/>
            <person name="Hibbett D."/>
            <person name="Martinez A.T."/>
            <person name="Grigoriev I.V."/>
        </authorList>
    </citation>
    <scope>NUCLEOTIDE SEQUENCE</scope>
    <source>
        <strain evidence="13">AH 40177</strain>
    </source>
</reference>
<feature type="region of interest" description="Disordered" evidence="10">
    <location>
        <begin position="559"/>
        <end position="589"/>
    </location>
</feature>
<dbReference type="InterPro" id="IPR024721">
    <property type="entry name" value="Snurportin-1_N"/>
</dbReference>
<feature type="domain" description="Snurportin-1 m3G cap-binding" evidence="12">
    <location>
        <begin position="352"/>
        <end position="403"/>
    </location>
</feature>
<feature type="compositionally biased region" description="Basic residues" evidence="10">
    <location>
        <begin position="172"/>
        <end position="189"/>
    </location>
</feature>
<dbReference type="GO" id="GO:0005634">
    <property type="term" value="C:nucleus"/>
    <property type="evidence" value="ECO:0007669"/>
    <property type="project" value="UniProtKB-SubCell"/>
</dbReference>
<feature type="compositionally biased region" description="Polar residues" evidence="10">
    <location>
        <begin position="25"/>
        <end position="35"/>
    </location>
</feature>
<evidence type="ECO:0000256" key="10">
    <source>
        <dbReference type="SAM" id="MobiDB-lite"/>
    </source>
</evidence>
<dbReference type="GO" id="GO:0003723">
    <property type="term" value="F:RNA binding"/>
    <property type="evidence" value="ECO:0007669"/>
    <property type="project" value="UniProtKB-KW"/>
</dbReference>
<protein>
    <recommendedName>
        <fullName evidence="5">Snurportin-1</fullName>
    </recommendedName>
</protein>
<evidence type="ECO:0000256" key="5">
    <source>
        <dbReference type="ARBA" id="ARBA00016034"/>
    </source>
</evidence>
<comment type="caution">
    <text evidence="13">The sequence shown here is derived from an EMBL/GenBank/DDBJ whole genome shotgun (WGS) entry which is preliminary data.</text>
</comment>
<name>A0A9P5P8Z0_9AGAR</name>
<dbReference type="GO" id="GO:0005737">
    <property type="term" value="C:cytoplasm"/>
    <property type="evidence" value="ECO:0007669"/>
    <property type="project" value="UniProtKB-SubCell"/>
</dbReference>
<feature type="domain" description="Snurportin-1 N-terminal" evidence="11">
    <location>
        <begin position="31"/>
        <end position="74"/>
    </location>
</feature>
<feature type="compositionally biased region" description="Basic and acidic residues" evidence="10">
    <location>
        <begin position="53"/>
        <end position="72"/>
    </location>
</feature>
<evidence type="ECO:0000256" key="2">
    <source>
        <dbReference type="ARBA" id="ARBA00004123"/>
    </source>
</evidence>
<keyword evidence="6" id="KW-0813">Transport</keyword>
<feature type="region of interest" description="Disordered" evidence="10">
    <location>
        <begin position="1"/>
        <end position="104"/>
    </location>
</feature>
<dbReference type="OrthoDB" id="10003593at2759"/>
<feature type="compositionally biased region" description="Low complexity" evidence="10">
    <location>
        <begin position="1"/>
        <end position="12"/>
    </location>
</feature>
<feature type="region of interest" description="Disordered" evidence="10">
    <location>
        <begin position="273"/>
        <end position="295"/>
    </location>
</feature>
<dbReference type="Pfam" id="PF21974">
    <property type="entry name" value="SPN1_m3Gcap_bd"/>
    <property type="match status" value="1"/>
</dbReference>
<dbReference type="GO" id="GO:0061015">
    <property type="term" value="P:snRNA import into nucleus"/>
    <property type="evidence" value="ECO:0007669"/>
    <property type="project" value="InterPro"/>
</dbReference>